<evidence type="ECO:0000259" key="11">
    <source>
        <dbReference type="Pfam" id="PF20659"/>
    </source>
</evidence>
<keyword evidence="5 8" id="KW-0808">Transferase</keyword>
<evidence type="ECO:0000256" key="6">
    <source>
        <dbReference type="ARBA" id="ARBA00047918"/>
    </source>
</evidence>
<name>A0A846MR82_9BACT</name>
<dbReference type="NCBIfam" id="TIGR01344">
    <property type="entry name" value="malate_syn_A"/>
    <property type="match status" value="1"/>
</dbReference>
<dbReference type="PANTHER" id="PTHR42902:SF1">
    <property type="entry name" value="MALATE SYNTHASE 1-RELATED"/>
    <property type="match status" value="1"/>
</dbReference>
<keyword evidence="12" id="KW-0012">Acyltransferase</keyword>
<dbReference type="GO" id="GO:0006099">
    <property type="term" value="P:tricarboxylic acid cycle"/>
    <property type="evidence" value="ECO:0007669"/>
    <property type="project" value="UniProtKB-KW"/>
</dbReference>
<evidence type="ECO:0000259" key="10">
    <source>
        <dbReference type="Pfam" id="PF20656"/>
    </source>
</evidence>
<comment type="similarity">
    <text evidence="1 8">Belongs to the malate synthase family.</text>
</comment>
<reference evidence="12 13" key="1">
    <citation type="submission" date="2020-03" db="EMBL/GenBank/DDBJ databases">
        <title>Genomic Encyclopedia of Type Strains, Phase IV (KMG-IV): sequencing the most valuable type-strain genomes for metagenomic binning, comparative biology and taxonomic classification.</title>
        <authorList>
            <person name="Goeker M."/>
        </authorList>
    </citation>
    <scope>NUCLEOTIDE SEQUENCE [LARGE SCALE GENOMIC DNA]</scope>
    <source>
        <strain evidence="12 13">DSM 5718</strain>
    </source>
</reference>
<dbReference type="FunFam" id="3.20.20.360:FF:000001">
    <property type="entry name" value="Malate synthase"/>
    <property type="match status" value="1"/>
</dbReference>
<comment type="catalytic activity">
    <reaction evidence="6 8">
        <text>glyoxylate + acetyl-CoA + H2O = (S)-malate + CoA + H(+)</text>
        <dbReference type="Rhea" id="RHEA:18181"/>
        <dbReference type="ChEBI" id="CHEBI:15377"/>
        <dbReference type="ChEBI" id="CHEBI:15378"/>
        <dbReference type="ChEBI" id="CHEBI:15589"/>
        <dbReference type="ChEBI" id="CHEBI:36655"/>
        <dbReference type="ChEBI" id="CHEBI:57287"/>
        <dbReference type="ChEBI" id="CHEBI:57288"/>
        <dbReference type="EC" id="2.3.3.9"/>
    </reaction>
</comment>
<dbReference type="GO" id="GO:0004474">
    <property type="term" value="F:malate synthase activity"/>
    <property type="evidence" value="ECO:0007669"/>
    <property type="project" value="UniProtKB-EC"/>
</dbReference>
<dbReference type="InterPro" id="IPR046363">
    <property type="entry name" value="MS_N_TIM-barrel_dom"/>
</dbReference>
<proteinExistence type="inferred from homology"/>
<dbReference type="UniPathway" id="UPA00703">
    <property type="reaction ID" value="UER00720"/>
</dbReference>
<evidence type="ECO:0000256" key="7">
    <source>
        <dbReference type="PIRSR" id="PIRSR001363-1"/>
    </source>
</evidence>
<accession>A0A846MR82</accession>
<dbReference type="InterPro" id="IPR044856">
    <property type="entry name" value="Malate_synth_C_sf"/>
</dbReference>
<dbReference type="Pfam" id="PF20656">
    <property type="entry name" value="MS_N"/>
    <property type="match status" value="1"/>
</dbReference>
<feature type="active site" description="Proton donor" evidence="7">
    <location>
        <position position="449"/>
    </location>
</feature>
<keyword evidence="4 8" id="KW-0816">Tricarboxylic acid cycle</keyword>
<protein>
    <recommendedName>
        <fullName evidence="2 8">Malate synthase</fullName>
        <ecNumber evidence="2 8">2.3.3.9</ecNumber>
    </recommendedName>
</protein>
<evidence type="ECO:0000256" key="5">
    <source>
        <dbReference type="ARBA" id="ARBA00022679"/>
    </source>
</evidence>
<dbReference type="PANTHER" id="PTHR42902">
    <property type="entry name" value="MALATE SYNTHASE"/>
    <property type="match status" value="1"/>
</dbReference>
<feature type="domain" description="Malate synthase N-terminal" evidence="10">
    <location>
        <begin position="8"/>
        <end position="69"/>
    </location>
</feature>
<feature type="domain" description="Malate synthase C-terminal" evidence="11">
    <location>
        <begin position="414"/>
        <end position="534"/>
    </location>
</feature>
<feature type="active site" description="Proton acceptor" evidence="7">
    <location>
        <position position="165"/>
    </location>
</feature>
<sequence length="536" mass="60954">MSTSVTTEGVQVIAPLHERYQEILSPEALRFVAHLHRTFNEKRKALLAEREVRFQAISQGQPLTFPKETEGIRGGDWQVAPIPQDLQDRRVEITGPVDRKMIINALNSGAKVFMADFEDANSPTWTNCIEGQINLYDAIRRQIDFTAPNGKHYSLKDEVAVLKVRPRGWHLPEKHVLIDGEPVSASLFDFGLYFFHNAQELLARGSGPYFYLPKLESYQEAALWNEVFVEAQKYLDIPLGTIKATVLIETITAAFEMEEIIYALRDHMAGLNAGRWDYIFSVIKKFRKRPEVLFPDRAQVTMTVPFMRAYAMRLVQACHLHGAHAIGGMSAFIPSRQDEEVNRRAFDKVYQDKALEAHTGYDGTWVAHPDLVPVALRAFDEVLAGRVHQKEEKRSAAYMISEKELTNFHVEGGKITEQGVRTNINVGILYIESWLQGVGAAALYNLMEDAATAEISRAQLWQWLHNPHALWDDGRHLTPELYKRLKSEEVEKIKKLLGADRVATGKLQQAIALFDRLVLDENFVDFLTLPAYELLD</sequence>
<dbReference type="GO" id="GO:0006097">
    <property type="term" value="P:glyoxylate cycle"/>
    <property type="evidence" value="ECO:0007669"/>
    <property type="project" value="UniProtKB-UniPathway"/>
</dbReference>
<evidence type="ECO:0000256" key="8">
    <source>
        <dbReference type="RuleBase" id="RU000555"/>
    </source>
</evidence>
<evidence type="ECO:0000256" key="3">
    <source>
        <dbReference type="ARBA" id="ARBA00022435"/>
    </source>
</evidence>
<keyword evidence="3 8" id="KW-0329">Glyoxylate bypass</keyword>
<dbReference type="EMBL" id="JAASRN010000002">
    <property type="protein sequence ID" value="NIK74168.1"/>
    <property type="molecule type" value="Genomic_DNA"/>
</dbReference>
<evidence type="ECO:0000313" key="12">
    <source>
        <dbReference type="EMBL" id="NIK74168.1"/>
    </source>
</evidence>
<evidence type="ECO:0000256" key="2">
    <source>
        <dbReference type="ARBA" id="ARBA00012636"/>
    </source>
</evidence>
<dbReference type="InterPro" id="IPR048355">
    <property type="entry name" value="MS_C"/>
</dbReference>
<dbReference type="InterPro" id="IPR001465">
    <property type="entry name" value="Malate_synthase_TIM"/>
</dbReference>
<evidence type="ECO:0000259" key="9">
    <source>
        <dbReference type="Pfam" id="PF01274"/>
    </source>
</evidence>
<dbReference type="RefSeq" id="WP_166919574.1">
    <property type="nucleotide sequence ID" value="NZ_JAASRN010000002.1"/>
</dbReference>
<dbReference type="CDD" id="cd00727">
    <property type="entry name" value="malate_synt_A"/>
    <property type="match status" value="1"/>
</dbReference>
<dbReference type="Proteomes" id="UP000537126">
    <property type="component" value="Unassembled WGS sequence"/>
</dbReference>
<gene>
    <name evidence="12" type="ORF">FHS56_001681</name>
</gene>
<dbReference type="Pfam" id="PF20659">
    <property type="entry name" value="MS_C"/>
    <property type="match status" value="1"/>
</dbReference>
<evidence type="ECO:0000256" key="4">
    <source>
        <dbReference type="ARBA" id="ARBA00022532"/>
    </source>
</evidence>
<keyword evidence="13" id="KW-1185">Reference proteome</keyword>
<dbReference type="EC" id="2.3.3.9" evidence="2 8"/>
<dbReference type="Gene3D" id="3.20.20.360">
    <property type="entry name" value="Malate synthase, domain 3"/>
    <property type="match status" value="1"/>
</dbReference>
<dbReference type="InterPro" id="IPR011076">
    <property type="entry name" value="Malate_synth_sf"/>
</dbReference>
<dbReference type="InterPro" id="IPR006252">
    <property type="entry name" value="Malate_synthA"/>
</dbReference>
<evidence type="ECO:0000256" key="1">
    <source>
        <dbReference type="ARBA" id="ARBA00006394"/>
    </source>
</evidence>
<comment type="caution">
    <text evidence="12">The sequence shown here is derived from an EMBL/GenBank/DDBJ whole genome shotgun (WGS) entry which is preliminary data.</text>
</comment>
<dbReference type="Pfam" id="PF01274">
    <property type="entry name" value="MS_TIM-barrel"/>
    <property type="match status" value="1"/>
</dbReference>
<organism evidence="12 13">
    <name type="scientific">Thermonema lapsum</name>
    <dbReference type="NCBI Taxonomy" id="28195"/>
    <lineage>
        <taxon>Bacteria</taxon>
        <taxon>Pseudomonadati</taxon>
        <taxon>Bacteroidota</taxon>
        <taxon>Cytophagia</taxon>
        <taxon>Cytophagales</taxon>
        <taxon>Thermonemataceae</taxon>
        <taxon>Thermonema</taxon>
    </lineage>
</organism>
<dbReference type="Gene3D" id="1.20.1220.12">
    <property type="entry name" value="Malate synthase, domain III"/>
    <property type="match status" value="1"/>
</dbReference>
<dbReference type="InterPro" id="IPR048356">
    <property type="entry name" value="MS_N"/>
</dbReference>
<dbReference type="PIRSF" id="PIRSF001363">
    <property type="entry name" value="Malate_synth"/>
    <property type="match status" value="1"/>
</dbReference>
<dbReference type="SUPFAM" id="SSF51645">
    <property type="entry name" value="Malate synthase G"/>
    <property type="match status" value="1"/>
</dbReference>
<dbReference type="AlphaFoldDB" id="A0A846MR82"/>
<dbReference type="FunFam" id="1.20.1220.12:FF:000001">
    <property type="entry name" value="Malate synthase"/>
    <property type="match status" value="1"/>
</dbReference>
<dbReference type="GO" id="GO:0005737">
    <property type="term" value="C:cytoplasm"/>
    <property type="evidence" value="ECO:0007669"/>
    <property type="project" value="TreeGrafter"/>
</dbReference>
<comment type="pathway">
    <text evidence="8">Carbohydrate metabolism; glyoxylate cycle; (S)-malate from isocitrate: step 2/2.</text>
</comment>
<evidence type="ECO:0000313" key="13">
    <source>
        <dbReference type="Proteomes" id="UP000537126"/>
    </source>
</evidence>
<dbReference type="InterPro" id="IPR019830">
    <property type="entry name" value="Malate_synthase_CS"/>
</dbReference>
<feature type="domain" description="Malate synthase TIM barrel" evidence="9">
    <location>
        <begin position="162"/>
        <end position="405"/>
    </location>
</feature>
<dbReference type="PROSITE" id="PS00510">
    <property type="entry name" value="MALATE_SYNTHASE"/>
    <property type="match status" value="1"/>
</dbReference>